<dbReference type="EMBL" id="VSWD01000002">
    <property type="protein sequence ID" value="KAK3107012.1"/>
    <property type="molecule type" value="Genomic_DNA"/>
</dbReference>
<dbReference type="InterPro" id="IPR020904">
    <property type="entry name" value="Sc_DH/Rdtase_CS"/>
</dbReference>
<dbReference type="SUPFAM" id="SSF51735">
    <property type="entry name" value="NAD(P)-binding Rossmann-fold domains"/>
    <property type="match status" value="1"/>
</dbReference>
<sequence length="285" mass="31946">MAVLLTLVGIIVTCIICYYIFRYLDEKWREGRITNIVNRYVLVTGCDSGFGNAIAKQLDKLGVRVFASCLTEKGEKDIKSAGSSRMITLRLDVTDHEAISKAVQFVKKTLPADGVYVTKAFLPLLRKSRGRVVTISSDCGFITWPGRSSYCISKHGVESFTDAIRREMYHVGIKASTVQPGAFKTSIVSPEGMDAQLKRAWDKSDEEVKDYYGNGFYQECKVPSVQDHDISPVINAVEHALFSVNPKRRYLAGKDINGWIHPISLLPVWILDWYIAMTPPDKAKN</sequence>
<name>A0AA89C5H6_PINIB</name>
<protein>
    <submittedName>
        <fullName evidence="3">Uncharacterized protein</fullName>
    </submittedName>
</protein>
<proteinExistence type="predicted"/>
<evidence type="ECO:0000256" key="2">
    <source>
        <dbReference type="SAM" id="Phobius"/>
    </source>
</evidence>
<dbReference type="PANTHER" id="PTHR43313:SF50">
    <property type="entry name" value="GH26015P"/>
    <property type="match status" value="1"/>
</dbReference>
<keyword evidence="2" id="KW-1133">Transmembrane helix</keyword>
<dbReference type="Proteomes" id="UP001186944">
    <property type="component" value="Unassembled WGS sequence"/>
</dbReference>
<gene>
    <name evidence="3" type="ORF">FSP39_004944</name>
</gene>
<keyword evidence="2" id="KW-0472">Membrane</keyword>
<evidence type="ECO:0000313" key="3">
    <source>
        <dbReference type="EMBL" id="KAK3107012.1"/>
    </source>
</evidence>
<organism evidence="3 4">
    <name type="scientific">Pinctada imbricata</name>
    <name type="common">Atlantic pearl-oyster</name>
    <name type="synonym">Pinctada martensii</name>
    <dbReference type="NCBI Taxonomy" id="66713"/>
    <lineage>
        <taxon>Eukaryota</taxon>
        <taxon>Metazoa</taxon>
        <taxon>Spiralia</taxon>
        <taxon>Lophotrochozoa</taxon>
        <taxon>Mollusca</taxon>
        <taxon>Bivalvia</taxon>
        <taxon>Autobranchia</taxon>
        <taxon>Pteriomorphia</taxon>
        <taxon>Pterioida</taxon>
        <taxon>Pterioidea</taxon>
        <taxon>Pteriidae</taxon>
        <taxon>Pinctada</taxon>
    </lineage>
</organism>
<feature type="transmembrane region" description="Helical" evidence="2">
    <location>
        <begin position="6"/>
        <end position="24"/>
    </location>
</feature>
<dbReference type="PROSITE" id="PS00061">
    <property type="entry name" value="ADH_SHORT"/>
    <property type="match status" value="1"/>
</dbReference>
<dbReference type="GO" id="GO:0016491">
    <property type="term" value="F:oxidoreductase activity"/>
    <property type="evidence" value="ECO:0007669"/>
    <property type="project" value="UniProtKB-KW"/>
</dbReference>
<dbReference type="InterPro" id="IPR036291">
    <property type="entry name" value="NAD(P)-bd_dom_sf"/>
</dbReference>
<dbReference type="InterPro" id="IPR002347">
    <property type="entry name" value="SDR_fam"/>
</dbReference>
<dbReference type="AlphaFoldDB" id="A0AA89C5H6"/>
<evidence type="ECO:0000256" key="1">
    <source>
        <dbReference type="ARBA" id="ARBA00023002"/>
    </source>
</evidence>
<dbReference type="PANTHER" id="PTHR43313">
    <property type="entry name" value="SHORT-CHAIN DEHYDROGENASE/REDUCTASE FAMILY 9C"/>
    <property type="match status" value="1"/>
</dbReference>
<dbReference type="PRINTS" id="PR00081">
    <property type="entry name" value="GDHRDH"/>
</dbReference>
<reference evidence="3" key="1">
    <citation type="submission" date="2019-08" db="EMBL/GenBank/DDBJ databases">
        <title>The improved chromosome-level genome for the pearl oyster Pinctada fucata martensii using PacBio sequencing and Hi-C.</title>
        <authorList>
            <person name="Zheng Z."/>
        </authorList>
    </citation>
    <scope>NUCLEOTIDE SEQUENCE</scope>
    <source>
        <strain evidence="3">ZZ-2019</strain>
        <tissue evidence="3">Adductor muscle</tissue>
    </source>
</reference>
<keyword evidence="1" id="KW-0560">Oxidoreductase</keyword>
<keyword evidence="2" id="KW-0812">Transmembrane</keyword>
<dbReference type="GO" id="GO:0008202">
    <property type="term" value="P:steroid metabolic process"/>
    <property type="evidence" value="ECO:0007669"/>
    <property type="project" value="TreeGrafter"/>
</dbReference>
<comment type="caution">
    <text evidence="3">The sequence shown here is derived from an EMBL/GenBank/DDBJ whole genome shotgun (WGS) entry which is preliminary data.</text>
</comment>
<dbReference type="Gene3D" id="3.40.50.720">
    <property type="entry name" value="NAD(P)-binding Rossmann-like Domain"/>
    <property type="match status" value="2"/>
</dbReference>
<evidence type="ECO:0000313" key="4">
    <source>
        <dbReference type="Proteomes" id="UP001186944"/>
    </source>
</evidence>
<keyword evidence="4" id="KW-1185">Reference proteome</keyword>
<dbReference type="Pfam" id="PF00106">
    <property type="entry name" value="adh_short"/>
    <property type="match status" value="2"/>
</dbReference>
<accession>A0AA89C5H6</accession>